<protein>
    <submittedName>
        <fullName evidence="1">Uncharacterized protein</fullName>
    </submittedName>
</protein>
<proteinExistence type="predicted"/>
<accession>A0ABR1WL30</accession>
<name>A0ABR1WL30_9PEZI</name>
<dbReference type="EMBL" id="JAQQWM010000001">
    <property type="protein sequence ID" value="KAK8084158.1"/>
    <property type="molecule type" value="Genomic_DNA"/>
</dbReference>
<gene>
    <name evidence="1" type="ORF">PG996_002939</name>
</gene>
<sequence>MSSTSPSFPQFPRLPAGLQLILGCHRDHSLVHRHHYIRSWRSVSREDNPSLRLCLNLHDNTNVFTSSDGDNDDNKDMADCLYANDGLASERILLGGAGLPTTTQSPRAV</sequence>
<reference evidence="1 2" key="1">
    <citation type="submission" date="2023-01" db="EMBL/GenBank/DDBJ databases">
        <title>Analysis of 21 Apiospora genomes using comparative genomics revels a genus with tremendous synthesis potential of carbohydrate active enzymes and secondary metabolites.</title>
        <authorList>
            <person name="Sorensen T."/>
        </authorList>
    </citation>
    <scope>NUCLEOTIDE SEQUENCE [LARGE SCALE GENOMIC DNA]</scope>
    <source>
        <strain evidence="1 2">CBS 83171</strain>
    </source>
</reference>
<evidence type="ECO:0000313" key="1">
    <source>
        <dbReference type="EMBL" id="KAK8084158.1"/>
    </source>
</evidence>
<dbReference type="Proteomes" id="UP001446871">
    <property type="component" value="Unassembled WGS sequence"/>
</dbReference>
<comment type="caution">
    <text evidence="1">The sequence shown here is derived from an EMBL/GenBank/DDBJ whole genome shotgun (WGS) entry which is preliminary data.</text>
</comment>
<organism evidence="1 2">
    <name type="scientific">Apiospora saccharicola</name>
    <dbReference type="NCBI Taxonomy" id="335842"/>
    <lineage>
        <taxon>Eukaryota</taxon>
        <taxon>Fungi</taxon>
        <taxon>Dikarya</taxon>
        <taxon>Ascomycota</taxon>
        <taxon>Pezizomycotina</taxon>
        <taxon>Sordariomycetes</taxon>
        <taxon>Xylariomycetidae</taxon>
        <taxon>Amphisphaeriales</taxon>
        <taxon>Apiosporaceae</taxon>
        <taxon>Apiospora</taxon>
    </lineage>
</organism>
<evidence type="ECO:0000313" key="2">
    <source>
        <dbReference type="Proteomes" id="UP001446871"/>
    </source>
</evidence>
<keyword evidence="2" id="KW-1185">Reference proteome</keyword>